<evidence type="ECO:0000256" key="6">
    <source>
        <dbReference type="ARBA" id="ARBA00022777"/>
    </source>
</evidence>
<dbReference type="Proteomes" id="UP000075221">
    <property type="component" value="Chromosome"/>
</dbReference>
<dbReference type="GO" id="GO:0005524">
    <property type="term" value="F:ATP binding"/>
    <property type="evidence" value="ECO:0007669"/>
    <property type="project" value="UniProtKB-KW"/>
</dbReference>
<keyword evidence="7" id="KW-0067">ATP-binding</keyword>
<keyword evidence="9" id="KW-0902">Two-component regulatory system</keyword>
<proteinExistence type="predicted"/>
<dbReference type="KEGG" id="aaci:ASQ49_07200"/>
<evidence type="ECO:0000256" key="5">
    <source>
        <dbReference type="ARBA" id="ARBA00022741"/>
    </source>
</evidence>
<dbReference type="Proteomes" id="UP000178666">
    <property type="component" value="Chromosome"/>
</dbReference>
<keyword evidence="6" id="KW-0418">Kinase</keyword>
<dbReference type="GeneID" id="88084806"/>
<evidence type="ECO:0000259" key="12">
    <source>
        <dbReference type="Pfam" id="PF13493"/>
    </source>
</evidence>
<evidence type="ECO:0000313" key="14">
    <source>
        <dbReference type="EMBL" id="AOZ48302.1"/>
    </source>
</evidence>
<protein>
    <recommendedName>
        <fullName evidence="12">Sensor protein KdpD transmembrane domain-containing protein</fullName>
    </recommendedName>
</protein>
<evidence type="ECO:0000256" key="1">
    <source>
        <dbReference type="ARBA" id="ARBA00004141"/>
    </source>
</evidence>
<feature type="transmembrane region" description="Helical" evidence="11">
    <location>
        <begin position="80"/>
        <end position="98"/>
    </location>
</feature>
<name>A0AAC8YI89_9ACTN</name>
<evidence type="ECO:0000256" key="3">
    <source>
        <dbReference type="ARBA" id="ARBA00022679"/>
    </source>
</evidence>
<keyword evidence="3" id="KW-0808">Transferase</keyword>
<evidence type="ECO:0000256" key="8">
    <source>
        <dbReference type="ARBA" id="ARBA00022989"/>
    </source>
</evidence>
<dbReference type="InterPro" id="IPR038318">
    <property type="entry name" value="KdpD_sf"/>
</dbReference>
<dbReference type="RefSeq" id="WP_028701437.1">
    <property type="nucleotide sequence ID" value="NZ_CP013126.1"/>
</dbReference>
<evidence type="ECO:0000256" key="11">
    <source>
        <dbReference type="SAM" id="Phobius"/>
    </source>
</evidence>
<dbReference type="Pfam" id="PF13493">
    <property type="entry name" value="DUF4118"/>
    <property type="match status" value="1"/>
</dbReference>
<keyword evidence="10 11" id="KW-0472">Membrane</keyword>
<feature type="domain" description="Sensor protein KdpD transmembrane" evidence="12">
    <location>
        <begin position="3"/>
        <end position="107"/>
    </location>
</feature>
<dbReference type="AlphaFoldDB" id="A0AAC8YI89"/>
<evidence type="ECO:0000313" key="16">
    <source>
        <dbReference type="Proteomes" id="UP000178666"/>
    </source>
</evidence>
<evidence type="ECO:0000256" key="10">
    <source>
        <dbReference type="ARBA" id="ARBA00023136"/>
    </source>
</evidence>
<evidence type="ECO:0000256" key="9">
    <source>
        <dbReference type="ARBA" id="ARBA00023012"/>
    </source>
</evidence>
<evidence type="ECO:0000256" key="2">
    <source>
        <dbReference type="ARBA" id="ARBA00022553"/>
    </source>
</evidence>
<dbReference type="GO" id="GO:0000160">
    <property type="term" value="P:phosphorelay signal transduction system"/>
    <property type="evidence" value="ECO:0007669"/>
    <property type="project" value="UniProtKB-KW"/>
</dbReference>
<keyword evidence="8 11" id="KW-1133">Transmembrane helix</keyword>
<keyword evidence="5" id="KW-0547">Nucleotide-binding</keyword>
<evidence type="ECO:0000256" key="7">
    <source>
        <dbReference type="ARBA" id="ARBA00022840"/>
    </source>
</evidence>
<dbReference type="GO" id="GO:0016301">
    <property type="term" value="F:kinase activity"/>
    <property type="evidence" value="ECO:0007669"/>
    <property type="project" value="UniProtKB-KW"/>
</dbReference>
<keyword evidence="16" id="KW-1185">Reference proteome</keyword>
<evidence type="ECO:0000313" key="13">
    <source>
        <dbReference type="EMBL" id="AMS07102.1"/>
    </source>
</evidence>
<accession>A0AAC8YI89</accession>
<reference evidence="14 16" key="1">
    <citation type="journal article" date="2016" name="Plant Dis.">
        <title>Improved production of propionic acid using genome shuffling.</title>
        <authorList>
            <person name="Luna-Flores C.H."/>
            <person name="Palfreyman R.W."/>
            <person name="Kromer J.O."/>
            <person name="Nielsen L.K."/>
            <person name="Marcellin E."/>
        </authorList>
    </citation>
    <scope>NUCLEOTIDE SEQUENCE [LARGE SCALE GENOMIC DNA]</scope>
    <source>
        <strain evidence="14 16">F3E8</strain>
    </source>
</reference>
<dbReference type="InterPro" id="IPR025201">
    <property type="entry name" value="KdpD_TM"/>
</dbReference>
<sequence>MLAVAVGAPILVAALLGAIAPALDPAASALLLVLVIVAVTLRGDWLADLLAVLASAAGFDFFLTAPVHSLKIGSVPEIEVTVAMLLVGAAIGALSMWARSRDAAAIQRSDYLAEISRAASSHPSAASVAAALAKVLGADDGEWIEGTPPPGDALVSAPDTMVISGARSDPSRTGLPTDRFICFPAGTGYVRVSAGSKVVIPAPDQLRAACLMASRIVG</sequence>
<keyword evidence="4 11" id="KW-0812">Transmembrane</keyword>
<comment type="subcellular location">
    <subcellularLocation>
        <location evidence="1">Membrane</location>
        <topology evidence="1">Multi-pass membrane protein</topology>
    </subcellularLocation>
</comment>
<organism evidence="13 15">
    <name type="scientific">Acidipropionibacterium acidipropionici</name>
    <dbReference type="NCBI Taxonomy" id="1748"/>
    <lineage>
        <taxon>Bacteria</taxon>
        <taxon>Bacillati</taxon>
        <taxon>Actinomycetota</taxon>
        <taxon>Actinomycetes</taxon>
        <taxon>Propionibacteriales</taxon>
        <taxon>Propionibacteriaceae</taxon>
        <taxon>Acidipropionibacterium</taxon>
    </lineage>
</organism>
<gene>
    <name evidence="14" type="ORF">A8L58_09400</name>
    <name evidence="13" type="ORF">AXH35_07945</name>
</gene>
<dbReference type="EMBL" id="CP014352">
    <property type="protein sequence ID" value="AMS07102.1"/>
    <property type="molecule type" value="Genomic_DNA"/>
</dbReference>
<evidence type="ECO:0000313" key="15">
    <source>
        <dbReference type="Proteomes" id="UP000075221"/>
    </source>
</evidence>
<evidence type="ECO:0000256" key="4">
    <source>
        <dbReference type="ARBA" id="ARBA00022692"/>
    </source>
</evidence>
<dbReference type="EMBL" id="CP015970">
    <property type="protein sequence ID" value="AOZ48302.1"/>
    <property type="molecule type" value="Genomic_DNA"/>
</dbReference>
<dbReference type="Gene3D" id="1.20.120.620">
    <property type="entry name" value="Backbone structure of the membrane domain of e. Coli histidine kinase receptor kdpd"/>
    <property type="match status" value="1"/>
</dbReference>
<feature type="transmembrane region" description="Helical" evidence="11">
    <location>
        <begin position="50"/>
        <end position="68"/>
    </location>
</feature>
<keyword evidence="2" id="KW-0597">Phosphoprotein</keyword>
<reference evidence="13 15" key="2">
    <citation type="submission" date="2016-02" db="EMBL/GenBank/DDBJ databases">
        <title>Complete Genome Sequence of Propionibacterium acidipropionici ATCC 55737.</title>
        <authorList>
            <person name="Luna Flores C.H."/>
            <person name="Nielsen L.K."/>
            <person name="Marcellin E."/>
        </authorList>
    </citation>
    <scope>NUCLEOTIDE SEQUENCE [LARGE SCALE GENOMIC DNA]</scope>
    <source>
        <strain evidence="13 15">ATCC 55737</strain>
    </source>
</reference>
<dbReference type="GO" id="GO:0016020">
    <property type="term" value="C:membrane"/>
    <property type="evidence" value="ECO:0007669"/>
    <property type="project" value="UniProtKB-SubCell"/>
</dbReference>